<dbReference type="SUPFAM" id="SSF46689">
    <property type="entry name" value="Homeodomain-like"/>
    <property type="match status" value="2"/>
</dbReference>
<reference evidence="6 7" key="2">
    <citation type="journal article" date="2019" name="G3 (Bethesda)">
        <title>Hybrid Assembly of the Genome of the Entomopathogenic Nematode Steinernema carpocapsae Identifies the X-Chromosome.</title>
        <authorList>
            <person name="Serra L."/>
            <person name="Macchietto M."/>
            <person name="Macias-Munoz A."/>
            <person name="McGill C.J."/>
            <person name="Rodriguez I.M."/>
            <person name="Rodriguez B."/>
            <person name="Murad R."/>
            <person name="Mortazavi A."/>
        </authorList>
    </citation>
    <scope>NUCLEOTIDE SEQUENCE [LARGE SCALE GENOMIC DNA]</scope>
    <source>
        <strain evidence="6 7">ALL</strain>
    </source>
</reference>
<evidence type="ECO:0000256" key="4">
    <source>
        <dbReference type="SAM" id="MobiDB-lite"/>
    </source>
</evidence>
<dbReference type="OrthoDB" id="6159439at2759"/>
<organism evidence="6 7">
    <name type="scientific">Steinernema carpocapsae</name>
    <name type="common">Entomopathogenic nematode</name>
    <dbReference type="NCBI Taxonomy" id="34508"/>
    <lineage>
        <taxon>Eukaryota</taxon>
        <taxon>Metazoa</taxon>
        <taxon>Ecdysozoa</taxon>
        <taxon>Nematoda</taxon>
        <taxon>Chromadorea</taxon>
        <taxon>Rhabditida</taxon>
        <taxon>Tylenchina</taxon>
        <taxon>Panagrolaimomorpha</taxon>
        <taxon>Strongyloidoidea</taxon>
        <taxon>Steinernematidae</taxon>
        <taxon>Steinernema</taxon>
    </lineage>
</organism>
<proteinExistence type="predicted"/>
<keyword evidence="2 3" id="KW-0238">DNA-binding</keyword>
<dbReference type="CDD" id="cd00086">
    <property type="entry name" value="homeodomain"/>
    <property type="match status" value="2"/>
</dbReference>
<dbReference type="AlphaFoldDB" id="A0A4U8UMX2"/>
<dbReference type="GO" id="GO:0003677">
    <property type="term" value="F:DNA binding"/>
    <property type="evidence" value="ECO:0007669"/>
    <property type="project" value="UniProtKB-UniRule"/>
</dbReference>
<keyword evidence="2 3" id="KW-0371">Homeobox</keyword>
<evidence type="ECO:0000256" key="2">
    <source>
        <dbReference type="PROSITE-ProRule" id="PRU00108"/>
    </source>
</evidence>
<dbReference type="Gene3D" id="1.10.10.60">
    <property type="entry name" value="Homeodomain-like"/>
    <property type="match status" value="2"/>
</dbReference>
<protein>
    <recommendedName>
        <fullName evidence="5">Homeobox domain-containing protein</fullName>
    </recommendedName>
</protein>
<keyword evidence="2 3" id="KW-0539">Nucleus</keyword>
<dbReference type="InterPro" id="IPR009057">
    <property type="entry name" value="Homeodomain-like_sf"/>
</dbReference>
<dbReference type="SMART" id="SM00389">
    <property type="entry name" value="HOX"/>
    <property type="match status" value="2"/>
</dbReference>
<evidence type="ECO:0000313" key="6">
    <source>
        <dbReference type="EMBL" id="TMS32838.1"/>
    </source>
</evidence>
<dbReference type="InterPro" id="IPR001356">
    <property type="entry name" value="HD"/>
</dbReference>
<feature type="DNA-binding region" description="Homeobox" evidence="2">
    <location>
        <begin position="191"/>
        <end position="250"/>
    </location>
</feature>
<gene>
    <name evidence="6" type="ORF">L596_000638</name>
</gene>
<dbReference type="EMBL" id="AZBU02000001">
    <property type="protein sequence ID" value="TMS32838.1"/>
    <property type="molecule type" value="Genomic_DNA"/>
</dbReference>
<feature type="DNA-binding region" description="Homeobox" evidence="2">
    <location>
        <begin position="28"/>
        <end position="87"/>
    </location>
</feature>
<feature type="region of interest" description="Disordered" evidence="4">
    <location>
        <begin position="24"/>
        <end position="56"/>
    </location>
</feature>
<keyword evidence="7" id="KW-1185">Reference proteome</keyword>
<dbReference type="PROSITE" id="PS50071">
    <property type="entry name" value="HOMEOBOX_2"/>
    <property type="match status" value="2"/>
</dbReference>
<dbReference type="GO" id="GO:0005634">
    <property type="term" value="C:nucleus"/>
    <property type="evidence" value="ECO:0007669"/>
    <property type="project" value="UniProtKB-SubCell"/>
</dbReference>
<dbReference type="Pfam" id="PF00046">
    <property type="entry name" value="Homeodomain"/>
    <property type="match status" value="1"/>
</dbReference>
<reference evidence="6 7" key="1">
    <citation type="journal article" date="2015" name="Genome Biol.">
        <title>Comparative genomics of Steinernema reveals deeply conserved gene regulatory networks.</title>
        <authorList>
            <person name="Dillman A.R."/>
            <person name="Macchietto M."/>
            <person name="Porter C.F."/>
            <person name="Rogers A."/>
            <person name="Williams B."/>
            <person name="Antoshechkin I."/>
            <person name="Lee M.M."/>
            <person name="Goodwin Z."/>
            <person name="Lu X."/>
            <person name="Lewis E.E."/>
            <person name="Goodrich-Blair H."/>
            <person name="Stock S.P."/>
            <person name="Adams B.J."/>
            <person name="Sternberg P.W."/>
            <person name="Mortazavi A."/>
        </authorList>
    </citation>
    <scope>NUCLEOTIDE SEQUENCE [LARGE SCALE GENOMIC DNA]</scope>
    <source>
        <strain evidence="6 7">ALL</strain>
    </source>
</reference>
<feature type="domain" description="Homeobox" evidence="5">
    <location>
        <begin position="189"/>
        <end position="249"/>
    </location>
</feature>
<evidence type="ECO:0000256" key="3">
    <source>
        <dbReference type="RuleBase" id="RU000682"/>
    </source>
</evidence>
<name>A0A4U8UMX2_STECR</name>
<accession>A0A4U8UMX2</accession>
<feature type="domain" description="Homeobox" evidence="5">
    <location>
        <begin position="26"/>
        <end position="86"/>
    </location>
</feature>
<feature type="region of interest" description="Disordered" evidence="4">
    <location>
        <begin position="247"/>
        <end position="275"/>
    </location>
</feature>
<evidence type="ECO:0000256" key="1">
    <source>
        <dbReference type="ARBA" id="ARBA00004123"/>
    </source>
</evidence>
<dbReference type="Proteomes" id="UP000298663">
    <property type="component" value="Unassembled WGS sequence"/>
</dbReference>
<comment type="caution">
    <text evidence="6">The sequence shown here is derived from an EMBL/GenBank/DDBJ whole genome shotgun (WGS) entry which is preliminary data.</text>
</comment>
<sequence>MDATTESALPIQNQEEPIFKTTETSEAFSHKRFQLSKSQRNKLEKAYNEKQEPSSEDFKLLTEAMGLSENCFGNRFEQQRKSEKKRLTAASEEQELEIEAADTETEEVQGFEPRKEELPAPHLAAITSEMFQTFTTVLMAFFLDWLNGLTLDQIMAIAPNTLGLNLEVNPGTRTETVTIAQQDSAEVSQGPGKIRKKFTEAQNQALLEEYKKDASPSLTSRTQLAAEIKLTRKQVDRWFQSFLKRKAEREGSMVGSSSDEGDVPQAKRLKEDIEA</sequence>
<evidence type="ECO:0000259" key="5">
    <source>
        <dbReference type="PROSITE" id="PS50071"/>
    </source>
</evidence>
<evidence type="ECO:0000313" key="7">
    <source>
        <dbReference type="Proteomes" id="UP000298663"/>
    </source>
</evidence>
<feature type="compositionally biased region" description="Basic and acidic residues" evidence="4">
    <location>
        <begin position="41"/>
        <end position="56"/>
    </location>
</feature>
<comment type="subcellular location">
    <subcellularLocation>
        <location evidence="1 2 3">Nucleus</location>
    </subcellularLocation>
</comment>